<keyword evidence="2" id="KW-0732">Signal</keyword>
<dbReference type="EMBL" id="PDUG01000003">
    <property type="protein sequence ID" value="PIC41321.1"/>
    <property type="molecule type" value="Genomic_DNA"/>
</dbReference>
<evidence type="ECO:0000313" key="3">
    <source>
        <dbReference type="EMBL" id="PIC41321.1"/>
    </source>
</evidence>
<dbReference type="AlphaFoldDB" id="A0A2G5UPN2"/>
<evidence type="ECO:0000256" key="2">
    <source>
        <dbReference type="SAM" id="SignalP"/>
    </source>
</evidence>
<accession>A0A2G5UPN2</accession>
<evidence type="ECO:0000313" key="4">
    <source>
        <dbReference type="Proteomes" id="UP000230233"/>
    </source>
</evidence>
<feature type="region of interest" description="Disordered" evidence="1">
    <location>
        <begin position="192"/>
        <end position="220"/>
    </location>
</feature>
<name>A0A2G5UPN2_9PELO</name>
<keyword evidence="4" id="KW-1185">Reference proteome</keyword>
<evidence type="ECO:0000256" key="1">
    <source>
        <dbReference type="SAM" id="MobiDB-lite"/>
    </source>
</evidence>
<feature type="chain" id="PRO_5013895859" description="SCP domain-containing protein" evidence="2">
    <location>
        <begin position="21"/>
        <end position="238"/>
    </location>
</feature>
<reference evidence="4" key="1">
    <citation type="submission" date="2017-10" db="EMBL/GenBank/DDBJ databases">
        <title>Rapid genome shrinkage in a self-fertile nematode reveals novel sperm competition proteins.</title>
        <authorList>
            <person name="Yin D."/>
            <person name="Schwarz E.M."/>
            <person name="Thomas C.G."/>
            <person name="Felde R.L."/>
            <person name="Korf I.F."/>
            <person name="Cutter A.D."/>
            <person name="Schartner C.M."/>
            <person name="Ralston E.J."/>
            <person name="Meyer B.J."/>
            <person name="Haag E.S."/>
        </authorList>
    </citation>
    <scope>NUCLEOTIDE SEQUENCE [LARGE SCALE GENOMIC DNA]</scope>
    <source>
        <strain evidence="4">JU1422</strain>
    </source>
</reference>
<sequence length="238" mass="26316">MKAVYSIVFLSLIVINVSNGIRVKRGLSTEEQKKLVDTLNADRQAVGKKLGVKFEQLTYDVALEKEADAHPCNFSYHHMDLVPLKGNTAVREYFEALLAIFDIESADPISRLFFHPKKTTIGCSKEKTCTEQLAGEAGKGPKWTGKIAKFWGACMFGPSHINKLDRHDTPKKFEVPNHDKYVELLGDFGPSPDELNDSSAGPPKTAEDSSPGPQGSQNGSTERFFSLTLFLGILTLHF</sequence>
<feature type="compositionally biased region" description="Low complexity" evidence="1">
    <location>
        <begin position="209"/>
        <end position="220"/>
    </location>
</feature>
<evidence type="ECO:0008006" key="5">
    <source>
        <dbReference type="Google" id="ProtNLM"/>
    </source>
</evidence>
<comment type="caution">
    <text evidence="3">The sequence shown here is derived from an EMBL/GenBank/DDBJ whole genome shotgun (WGS) entry which is preliminary data.</text>
</comment>
<proteinExistence type="predicted"/>
<organism evidence="3 4">
    <name type="scientific">Caenorhabditis nigoni</name>
    <dbReference type="NCBI Taxonomy" id="1611254"/>
    <lineage>
        <taxon>Eukaryota</taxon>
        <taxon>Metazoa</taxon>
        <taxon>Ecdysozoa</taxon>
        <taxon>Nematoda</taxon>
        <taxon>Chromadorea</taxon>
        <taxon>Rhabditida</taxon>
        <taxon>Rhabditina</taxon>
        <taxon>Rhabditomorpha</taxon>
        <taxon>Rhabditoidea</taxon>
        <taxon>Rhabditidae</taxon>
        <taxon>Peloderinae</taxon>
        <taxon>Caenorhabditis</taxon>
    </lineage>
</organism>
<gene>
    <name evidence="3" type="primary">Cnig_chr_III.g8780</name>
    <name evidence="3" type="ORF">B9Z55_008780</name>
</gene>
<protein>
    <recommendedName>
        <fullName evidence="5">SCP domain-containing protein</fullName>
    </recommendedName>
</protein>
<feature type="signal peptide" evidence="2">
    <location>
        <begin position="1"/>
        <end position="20"/>
    </location>
</feature>
<dbReference type="Proteomes" id="UP000230233">
    <property type="component" value="Chromosome III"/>
</dbReference>
<dbReference type="OrthoDB" id="5902982at2759"/>